<evidence type="ECO:0000256" key="5">
    <source>
        <dbReference type="ARBA" id="ARBA00022984"/>
    </source>
</evidence>
<dbReference type="Pfam" id="PF03734">
    <property type="entry name" value="YkuD"/>
    <property type="match status" value="1"/>
</dbReference>
<dbReference type="PANTHER" id="PTHR36699:SF1">
    <property type="entry name" value="L,D-TRANSPEPTIDASE YAFK-RELATED"/>
    <property type="match status" value="1"/>
</dbReference>
<reference evidence="10 11" key="1">
    <citation type="submission" date="2019-11" db="EMBL/GenBank/DDBJ databases">
        <title>Comparative genomics of hydrocarbon-degrading Desulfosarcina strains.</title>
        <authorList>
            <person name="Watanabe M."/>
            <person name="Kojima H."/>
            <person name="Fukui M."/>
        </authorList>
    </citation>
    <scope>NUCLEOTIDE SEQUENCE [LARGE SCALE GENOMIC DNA]</scope>
    <source>
        <strain evidence="10 11">PP31</strain>
    </source>
</reference>
<dbReference type="RefSeq" id="WP_155303018.1">
    <property type="nucleotide sequence ID" value="NZ_AP021875.1"/>
</dbReference>
<dbReference type="KEGG" id="dwd:DSCW_13690"/>
<dbReference type="InterPro" id="IPR038063">
    <property type="entry name" value="Transpep_catalytic_dom"/>
</dbReference>
<evidence type="ECO:0000313" key="10">
    <source>
        <dbReference type="EMBL" id="BBO73952.1"/>
    </source>
</evidence>
<evidence type="ECO:0000256" key="3">
    <source>
        <dbReference type="ARBA" id="ARBA00022679"/>
    </source>
</evidence>
<proteinExistence type="inferred from homology"/>
<dbReference type="UniPathway" id="UPA00219"/>
<feature type="signal peptide" evidence="8">
    <location>
        <begin position="1"/>
        <end position="20"/>
    </location>
</feature>
<dbReference type="GO" id="GO:0016740">
    <property type="term" value="F:transferase activity"/>
    <property type="evidence" value="ECO:0007669"/>
    <property type="project" value="UniProtKB-KW"/>
</dbReference>
<dbReference type="EMBL" id="AP021875">
    <property type="protein sequence ID" value="BBO73952.1"/>
    <property type="molecule type" value="Genomic_DNA"/>
</dbReference>
<evidence type="ECO:0000256" key="7">
    <source>
        <dbReference type="PROSITE-ProRule" id="PRU01373"/>
    </source>
</evidence>
<evidence type="ECO:0000256" key="1">
    <source>
        <dbReference type="ARBA" id="ARBA00004752"/>
    </source>
</evidence>
<dbReference type="GO" id="GO:0009252">
    <property type="term" value="P:peptidoglycan biosynthetic process"/>
    <property type="evidence" value="ECO:0007669"/>
    <property type="project" value="UniProtKB-UniPathway"/>
</dbReference>
<dbReference type="Gene3D" id="2.40.440.10">
    <property type="entry name" value="L,D-transpeptidase catalytic domain-like"/>
    <property type="match status" value="1"/>
</dbReference>
<feature type="active site" description="Proton donor/acceptor" evidence="7">
    <location>
        <position position="115"/>
    </location>
</feature>
<feature type="chain" id="PRO_5024458396" description="L,D-TPase catalytic domain-containing protein" evidence="8">
    <location>
        <begin position="21"/>
        <end position="162"/>
    </location>
</feature>
<dbReference type="AlphaFoldDB" id="A0A5K7YW25"/>
<feature type="active site" description="Nucleophile" evidence="7">
    <location>
        <position position="137"/>
    </location>
</feature>
<accession>A0A5K7YW25</accession>
<keyword evidence="6 7" id="KW-0961">Cell wall biogenesis/degradation</keyword>
<comment type="similarity">
    <text evidence="2">Belongs to the YkuD family.</text>
</comment>
<keyword evidence="11" id="KW-1185">Reference proteome</keyword>
<dbReference type="SUPFAM" id="SSF141523">
    <property type="entry name" value="L,D-transpeptidase catalytic domain-like"/>
    <property type="match status" value="1"/>
</dbReference>
<evidence type="ECO:0000256" key="2">
    <source>
        <dbReference type="ARBA" id="ARBA00005992"/>
    </source>
</evidence>
<organism evidence="10 11">
    <name type="scientific">Desulfosarcina widdelii</name>
    <dbReference type="NCBI Taxonomy" id="947919"/>
    <lineage>
        <taxon>Bacteria</taxon>
        <taxon>Pseudomonadati</taxon>
        <taxon>Thermodesulfobacteriota</taxon>
        <taxon>Desulfobacteria</taxon>
        <taxon>Desulfobacterales</taxon>
        <taxon>Desulfosarcinaceae</taxon>
        <taxon>Desulfosarcina</taxon>
    </lineage>
</organism>
<evidence type="ECO:0000256" key="6">
    <source>
        <dbReference type="ARBA" id="ARBA00023316"/>
    </source>
</evidence>
<evidence type="ECO:0000256" key="4">
    <source>
        <dbReference type="ARBA" id="ARBA00022960"/>
    </source>
</evidence>
<sequence>MKSIVILCLLLLLCPPFGLAIQKADRVLVVKSEKKLYLENNGKVIRSYPVALGGNPKGHKQRQGDRRTPEGRYILDLKNPNSAYYKSIRISYPNAADRMRARREGVHPGGWIMIHGQKNGYGHLAPITQRYDWTTGCIAVTNAEMDEIWQAVDIGTPIEIRP</sequence>
<dbReference type="PROSITE" id="PS52029">
    <property type="entry name" value="LD_TPASE"/>
    <property type="match status" value="1"/>
</dbReference>
<dbReference type="InterPro" id="IPR005490">
    <property type="entry name" value="LD_TPept_cat_dom"/>
</dbReference>
<keyword evidence="5 7" id="KW-0573">Peptidoglycan synthesis</keyword>
<dbReference type="GO" id="GO:0008360">
    <property type="term" value="P:regulation of cell shape"/>
    <property type="evidence" value="ECO:0007669"/>
    <property type="project" value="UniProtKB-UniRule"/>
</dbReference>
<dbReference type="Proteomes" id="UP000427769">
    <property type="component" value="Chromosome"/>
</dbReference>
<evidence type="ECO:0000259" key="9">
    <source>
        <dbReference type="PROSITE" id="PS52029"/>
    </source>
</evidence>
<dbReference type="PANTHER" id="PTHR36699">
    <property type="entry name" value="LD-TRANSPEPTIDASE"/>
    <property type="match status" value="1"/>
</dbReference>
<keyword evidence="4 7" id="KW-0133">Cell shape</keyword>
<dbReference type="GO" id="GO:0071555">
    <property type="term" value="P:cell wall organization"/>
    <property type="evidence" value="ECO:0007669"/>
    <property type="project" value="UniProtKB-UniRule"/>
</dbReference>
<feature type="domain" description="L,D-TPase catalytic" evidence="9">
    <location>
        <begin position="25"/>
        <end position="161"/>
    </location>
</feature>
<name>A0A5K7YW25_9BACT</name>
<keyword evidence="8" id="KW-0732">Signal</keyword>
<protein>
    <recommendedName>
        <fullName evidence="9">L,D-TPase catalytic domain-containing protein</fullName>
    </recommendedName>
</protein>
<evidence type="ECO:0000256" key="8">
    <source>
        <dbReference type="SAM" id="SignalP"/>
    </source>
</evidence>
<dbReference type="GO" id="GO:0004180">
    <property type="term" value="F:carboxypeptidase activity"/>
    <property type="evidence" value="ECO:0007669"/>
    <property type="project" value="UniProtKB-ARBA"/>
</dbReference>
<gene>
    <name evidence="10" type="ORF">DSCW_13690</name>
</gene>
<evidence type="ECO:0000313" key="11">
    <source>
        <dbReference type="Proteomes" id="UP000427769"/>
    </source>
</evidence>
<dbReference type="CDD" id="cd16913">
    <property type="entry name" value="YkuD_like"/>
    <property type="match status" value="1"/>
</dbReference>
<comment type="pathway">
    <text evidence="1 7">Cell wall biogenesis; peptidoglycan biosynthesis.</text>
</comment>
<dbReference type="OrthoDB" id="9809748at2"/>
<keyword evidence="3" id="KW-0808">Transferase</keyword>